<dbReference type="InterPro" id="IPR025714">
    <property type="entry name" value="Methyltranfer_dom"/>
</dbReference>
<dbReference type="PANTHER" id="PTHR32026:SF10">
    <property type="entry name" value="METHYLTRANSFERASE-LIKE PROTEIN 24-RELATED"/>
    <property type="match status" value="1"/>
</dbReference>
<dbReference type="InterPro" id="IPR026913">
    <property type="entry name" value="METTL24"/>
</dbReference>
<evidence type="ECO:0000313" key="2">
    <source>
        <dbReference type="EMBL" id="KAF6001867.1"/>
    </source>
</evidence>
<name>A0A7J7IH74_9RHOD</name>
<evidence type="ECO:0000259" key="1">
    <source>
        <dbReference type="Pfam" id="PF13383"/>
    </source>
</evidence>
<dbReference type="AlphaFoldDB" id="A0A7J7IH74"/>
<dbReference type="Proteomes" id="UP000530660">
    <property type="component" value="Unassembled WGS sequence"/>
</dbReference>
<dbReference type="EMBL" id="VWRR01000012">
    <property type="protein sequence ID" value="KAF6001867.1"/>
    <property type="molecule type" value="Genomic_DNA"/>
</dbReference>
<keyword evidence="3" id="KW-1185">Reference proteome</keyword>
<protein>
    <recommendedName>
        <fullName evidence="1">Methyltransferase domain-containing protein</fullName>
    </recommendedName>
</protein>
<gene>
    <name evidence="2" type="ORF">F1559_000519</name>
</gene>
<evidence type="ECO:0000313" key="3">
    <source>
        <dbReference type="Proteomes" id="UP000530660"/>
    </source>
</evidence>
<dbReference type="OrthoDB" id="10006218at2759"/>
<dbReference type="PANTHER" id="PTHR32026">
    <property type="entry name" value="METHYLTRANSFERASE-LIKE PROTEIN 24"/>
    <property type="match status" value="1"/>
</dbReference>
<accession>A0A7J7IH74</accession>
<organism evidence="2 3">
    <name type="scientific">Cyanidiococcus yangmingshanensis</name>
    <dbReference type="NCBI Taxonomy" id="2690220"/>
    <lineage>
        <taxon>Eukaryota</taxon>
        <taxon>Rhodophyta</taxon>
        <taxon>Bangiophyceae</taxon>
        <taxon>Cyanidiales</taxon>
        <taxon>Cyanidiaceae</taxon>
        <taxon>Cyanidiococcus</taxon>
    </lineage>
</organism>
<proteinExistence type="predicted"/>
<dbReference type="Pfam" id="PF13383">
    <property type="entry name" value="Methyltransf_22"/>
    <property type="match status" value="1"/>
</dbReference>
<sequence length="240" mass="27707">MNIRAAWRKPLLGGGLVFLLVCTLVGLYRTGQDSVYFFEDGARPLSQDNYRRCVRVLGTAQRRRQYLRKAETLKDIWELLMPRALPGQLALKESLGLWCEDNHRWTLRKARWKRQSEHQRSNMDERVAYFFNHNWEPDIGCALEERLGSIGDGGKWVCDPPAIAARAQLLRDGLQLPYRCVVYSFGSNNDFSFELAVRQHLPDCEIFVFDPVSSPPLDSHPEEFRRQVHFFRSCAGCGGE</sequence>
<comment type="caution">
    <text evidence="2">The sequence shown here is derived from an EMBL/GenBank/DDBJ whole genome shotgun (WGS) entry which is preliminary data.</text>
</comment>
<reference evidence="2 3" key="1">
    <citation type="journal article" date="2020" name="J. Phycol.">
        <title>Comparative genome analysis reveals Cyanidiococcus gen. nov., a new extremophilic red algal genus sister to Cyanidioschyzon (Cyanidioschyzonaceae, Rhodophyta).</title>
        <authorList>
            <person name="Liu S.-L."/>
            <person name="Chiang Y.-R."/>
            <person name="Yoon H.S."/>
            <person name="Fu H.-Y."/>
        </authorList>
    </citation>
    <scope>NUCLEOTIDE SEQUENCE [LARGE SCALE GENOMIC DNA]</scope>
    <source>
        <strain evidence="2 3">THAL066</strain>
    </source>
</reference>
<feature type="domain" description="Methyltransferase" evidence="1">
    <location>
        <begin position="89"/>
        <end position="213"/>
    </location>
</feature>